<dbReference type="Pfam" id="PF06150">
    <property type="entry name" value="ChaB"/>
    <property type="match status" value="1"/>
</dbReference>
<feature type="domain" description="Rho termination factor-like N-terminal" evidence="2">
    <location>
        <begin position="103"/>
        <end position="131"/>
    </location>
</feature>
<dbReference type="AlphaFoldDB" id="A0A934U3B0"/>
<evidence type="ECO:0000256" key="1">
    <source>
        <dbReference type="SAM" id="MobiDB-lite"/>
    </source>
</evidence>
<keyword evidence="4" id="KW-1185">Reference proteome</keyword>
<accession>A0A934U3B0</accession>
<feature type="compositionally biased region" description="Basic and acidic residues" evidence="1">
    <location>
        <begin position="21"/>
        <end position="43"/>
    </location>
</feature>
<feature type="region of interest" description="Disordered" evidence="1">
    <location>
        <begin position="1"/>
        <end position="43"/>
    </location>
</feature>
<dbReference type="Pfam" id="PF07498">
    <property type="entry name" value="Rho_N"/>
    <property type="match status" value="1"/>
</dbReference>
<feature type="compositionally biased region" description="Basic and acidic residues" evidence="1">
    <location>
        <begin position="65"/>
        <end position="80"/>
    </location>
</feature>
<dbReference type="Proteomes" id="UP000655868">
    <property type="component" value="Unassembled WGS sequence"/>
</dbReference>
<dbReference type="RefSeq" id="WP_199704436.1">
    <property type="nucleotide sequence ID" value="NZ_JAEMNV010000003.1"/>
</dbReference>
<dbReference type="GO" id="GO:0006353">
    <property type="term" value="P:DNA-templated transcription termination"/>
    <property type="evidence" value="ECO:0007669"/>
    <property type="project" value="InterPro"/>
</dbReference>
<dbReference type="InterPro" id="IPR037205">
    <property type="entry name" value="ChaB_sf"/>
</dbReference>
<comment type="caution">
    <text evidence="3">The sequence shown here is derived from an EMBL/GenBank/DDBJ whole genome shotgun (WGS) entry which is preliminary data.</text>
</comment>
<reference evidence="3" key="1">
    <citation type="submission" date="2020-12" db="EMBL/GenBank/DDBJ databases">
        <title>Antrihabitans popcorni sp. nov. and Antrihabitans auranticaus sp. nov., isolated from a larva cave.</title>
        <authorList>
            <person name="Lee S.D."/>
            <person name="Kim I.S."/>
        </authorList>
    </citation>
    <scope>NUCLEOTIDE SEQUENCE</scope>
    <source>
        <strain evidence="3">YC3-6</strain>
    </source>
</reference>
<dbReference type="InterPro" id="IPR011112">
    <property type="entry name" value="Rho-like_N"/>
</dbReference>
<evidence type="ECO:0000313" key="4">
    <source>
        <dbReference type="Proteomes" id="UP000655868"/>
    </source>
</evidence>
<proteinExistence type="predicted"/>
<sequence>MAKTAKSGKAKKSELPGTLRRSSDKAQRTFTKTHDSAVKEYGEGEQAHRVAFAALKHTYEKIGDHWEKKAKRGPSDERAESGGPNAKGETAEGVDANATKEHLRGVAKRLDIKGRSTMKKAELVTAIKQANRRASAKK</sequence>
<organism evidence="3 4">
    <name type="scientific">Antrihabitans stalagmiti</name>
    <dbReference type="NCBI Taxonomy" id="2799499"/>
    <lineage>
        <taxon>Bacteria</taxon>
        <taxon>Bacillati</taxon>
        <taxon>Actinomycetota</taxon>
        <taxon>Actinomycetes</taxon>
        <taxon>Mycobacteriales</taxon>
        <taxon>Nocardiaceae</taxon>
        <taxon>Antrihabitans</taxon>
    </lineage>
</organism>
<feature type="region of interest" description="Disordered" evidence="1">
    <location>
        <begin position="65"/>
        <end position="102"/>
    </location>
</feature>
<evidence type="ECO:0000259" key="2">
    <source>
        <dbReference type="Pfam" id="PF07498"/>
    </source>
</evidence>
<protein>
    <submittedName>
        <fullName evidence="3">ChaB family protein</fullName>
    </submittedName>
</protein>
<dbReference type="SUPFAM" id="SSF140376">
    <property type="entry name" value="ChaB-like"/>
    <property type="match status" value="1"/>
</dbReference>
<dbReference type="Gene3D" id="1.10.1740.70">
    <property type="entry name" value="ChaB"/>
    <property type="match status" value="1"/>
</dbReference>
<gene>
    <name evidence="3" type="ORF">JGU71_12560</name>
</gene>
<dbReference type="InterPro" id="IPR009317">
    <property type="entry name" value="ChaB"/>
</dbReference>
<name>A0A934U3B0_9NOCA</name>
<dbReference type="EMBL" id="JAEMNV010000003">
    <property type="protein sequence ID" value="MBJ8339719.1"/>
    <property type="molecule type" value="Genomic_DNA"/>
</dbReference>
<evidence type="ECO:0000313" key="3">
    <source>
        <dbReference type="EMBL" id="MBJ8339719.1"/>
    </source>
</evidence>
<feature type="compositionally biased region" description="Basic residues" evidence="1">
    <location>
        <begin position="1"/>
        <end position="10"/>
    </location>
</feature>